<protein>
    <submittedName>
        <fullName evidence="1">Uncharacterized protein</fullName>
    </submittedName>
</protein>
<evidence type="ECO:0000313" key="1">
    <source>
        <dbReference type="EMBL" id="GAV51846.1"/>
    </source>
</evidence>
<dbReference type="OrthoDB" id="4065753at2759"/>
<organism evidence="1 2">
    <name type="scientific">Zygosaccharomyces rouxii</name>
    <dbReference type="NCBI Taxonomy" id="4956"/>
    <lineage>
        <taxon>Eukaryota</taxon>
        <taxon>Fungi</taxon>
        <taxon>Dikarya</taxon>
        <taxon>Ascomycota</taxon>
        <taxon>Saccharomycotina</taxon>
        <taxon>Saccharomycetes</taxon>
        <taxon>Saccharomycetales</taxon>
        <taxon>Saccharomycetaceae</taxon>
        <taxon>Zygosaccharomyces</taxon>
    </lineage>
</organism>
<proteinExistence type="predicted"/>
<sequence length="465" mass="54796">MNSNGLKFEYHNLLEYLDEEIESISKEFQSSLKYSEPLYRRVTKLILILCPEEKMRMIFDKSCYTRLQLEELMNKEMLKYVELDFEVNPKVVAKALIKSTADHPTVLRYKVFLLLANKGILAYLAKFDGDYLKGFIDFRWCLQFIYYIKRLDPLEDEIKNFLEDCERMFAILCAKCLMKEIEEKGDKQITSQLEILKLDEASILQSLLFTVIECTDPSMMTTGNFLDRYILSIFFESLGEIERSIAIFKGSLAEYEYRPNTNDLALRVQRDHLNDTIRRYVLSMATKLNDDPSIIRCIHRILECLVLYGGVHMGIIHFFYSLKEYYMETLSAASELPIDSNLTKECVTLLDTIFQEWEAVKTKSDTRVAQLPQVLLKSMFGEFVIVDEVFDENRPLEHHHDLSIMLSSMKLKVKHKWFGETHTFKEYSNSMWKIGMEWVVFWKDCYIDNHEELPLKMIQIFNGIK</sequence>
<dbReference type="AlphaFoldDB" id="A0A1Q3A7X0"/>
<accession>A0A1Q3A7X0</accession>
<reference evidence="1 2" key="1">
    <citation type="submission" date="2016-08" db="EMBL/GenBank/DDBJ databases">
        <title>Draft genome sequence of allopolyploid Zygosaccharomyces rouxii.</title>
        <authorList>
            <person name="Watanabe J."/>
            <person name="Uehara K."/>
            <person name="Mogi Y."/>
            <person name="Tsukioka Y."/>
        </authorList>
    </citation>
    <scope>NUCLEOTIDE SEQUENCE [LARGE SCALE GENOMIC DNA]</scope>
    <source>
        <strain evidence="1 2">NBRC 110957</strain>
    </source>
</reference>
<dbReference type="Proteomes" id="UP000187013">
    <property type="component" value="Unassembled WGS sequence"/>
</dbReference>
<comment type="caution">
    <text evidence="1">The sequence shown here is derived from an EMBL/GenBank/DDBJ whole genome shotgun (WGS) entry which is preliminary data.</text>
</comment>
<evidence type="ECO:0000313" key="2">
    <source>
        <dbReference type="Proteomes" id="UP000187013"/>
    </source>
</evidence>
<name>A0A1Q3A7X0_ZYGRO</name>
<gene>
    <name evidence="1" type="ORF">ZYGR_0AF03170</name>
</gene>
<dbReference type="EMBL" id="BDGX01000032">
    <property type="protein sequence ID" value="GAV51846.1"/>
    <property type="molecule type" value="Genomic_DNA"/>
</dbReference>